<feature type="signal peptide" evidence="1">
    <location>
        <begin position="1"/>
        <end position="20"/>
    </location>
</feature>
<dbReference type="EMBL" id="MBFT01000593">
    <property type="protein sequence ID" value="PVU88836.1"/>
    <property type="molecule type" value="Genomic_DNA"/>
</dbReference>
<evidence type="ECO:0000313" key="2">
    <source>
        <dbReference type="EMBL" id="PVU88836.1"/>
    </source>
</evidence>
<protein>
    <recommendedName>
        <fullName evidence="5">Chitin-binding type-4 domain-containing protein</fullName>
    </recommendedName>
</protein>
<comment type="caution">
    <text evidence="3">The sequence shown here is derived from an EMBL/GenBank/DDBJ whole genome shotgun (WGS) entry which is preliminary data.</text>
</comment>
<proteinExistence type="predicted"/>
<dbReference type="Proteomes" id="UP000245699">
    <property type="component" value="Unassembled WGS sequence"/>
</dbReference>
<dbReference type="Gene3D" id="2.70.50.70">
    <property type="match status" value="1"/>
</dbReference>
<gene>
    <name evidence="3" type="ORF">BB559_002780</name>
    <name evidence="2" type="ORF">BB559_005362</name>
</gene>
<evidence type="ECO:0000313" key="4">
    <source>
        <dbReference type="Proteomes" id="UP000245699"/>
    </source>
</evidence>
<evidence type="ECO:0000256" key="1">
    <source>
        <dbReference type="SAM" id="SignalP"/>
    </source>
</evidence>
<keyword evidence="1" id="KW-0732">Signal</keyword>
<dbReference type="EMBL" id="MBFT01000191">
    <property type="protein sequence ID" value="PVU95300.1"/>
    <property type="molecule type" value="Genomic_DNA"/>
</dbReference>
<sequence>MIFHPKTILALSAFSSLCAGHGMLSYPPPRGNKEWFGTCAAGAGCKGPCDSPKSESQAQSPYFKQTNFQRGQNVTVKWNRLNHPGGFVRLAIVPFEDSDSWDDFNNNVIKYTCYETNCGPDDPNDNTFGDLAGPGNAGCSTTMTIPENLPDGLFTIQWIWYGGGIYYGEVDTSFGEYYGCSDVNIKGGPTSKSRQQPQFVGGDIAYPNENVCRYWGSNRVGDCNFGNRYPNPIPNDLLSESLEPCNRGPPQKGIPAE</sequence>
<name>A0A2T9YSG5_9FUNG</name>
<dbReference type="OrthoDB" id="2342176at2759"/>
<evidence type="ECO:0008006" key="5">
    <source>
        <dbReference type="Google" id="ProtNLM"/>
    </source>
</evidence>
<accession>A0A2T9YSG5</accession>
<keyword evidence="4" id="KW-1185">Reference proteome</keyword>
<dbReference type="AlphaFoldDB" id="A0A2T9YSG5"/>
<dbReference type="STRING" id="61424.A0A2T9YSG5"/>
<reference evidence="3 4" key="1">
    <citation type="journal article" date="2018" name="MBio">
        <title>Comparative Genomics Reveals the Core Gene Toolbox for the Fungus-Insect Symbiosis.</title>
        <authorList>
            <person name="Wang Y."/>
            <person name="Stata M."/>
            <person name="Wang W."/>
            <person name="Stajich J.E."/>
            <person name="White M.M."/>
            <person name="Moncalvo J.M."/>
        </authorList>
    </citation>
    <scope>NUCLEOTIDE SEQUENCE [LARGE SCALE GENOMIC DNA]</scope>
    <source>
        <strain evidence="3 4">AUS-77-4</strain>
    </source>
</reference>
<organism evidence="3 4">
    <name type="scientific">Furculomyces boomerangus</name>
    <dbReference type="NCBI Taxonomy" id="61424"/>
    <lineage>
        <taxon>Eukaryota</taxon>
        <taxon>Fungi</taxon>
        <taxon>Fungi incertae sedis</taxon>
        <taxon>Zoopagomycota</taxon>
        <taxon>Kickxellomycotina</taxon>
        <taxon>Harpellomycetes</taxon>
        <taxon>Harpellales</taxon>
        <taxon>Harpellaceae</taxon>
        <taxon>Furculomyces</taxon>
    </lineage>
</organism>
<evidence type="ECO:0000313" key="3">
    <source>
        <dbReference type="EMBL" id="PVU95300.1"/>
    </source>
</evidence>
<feature type="chain" id="PRO_5036052025" description="Chitin-binding type-4 domain-containing protein" evidence="1">
    <location>
        <begin position="21"/>
        <end position="257"/>
    </location>
</feature>